<dbReference type="RefSeq" id="WP_149428604.1">
    <property type="nucleotide sequence ID" value="NZ_VLNY01000001.1"/>
</dbReference>
<name>A0A5A7SHE0_9NOCA</name>
<reference evidence="1 2" key="1">
    <citation type="submission" date="2019-07" db="EMBL/GenBank/DDBJ databases">
        <title>Rhodococcus cavernicolus sp. nov., isolated from a cave.</title>
        <authorList>
            <person name="Lee S.D."/>
        </authorList>
    </citation>
    <scope>NUCLEOTIDE SEQUENCE [LARGE SCALE GENOMIC DNA]</scope>
    <source>
        <strain evidence="1 2">C1-24</strain>
    </source>
</reference>
<sequence length="162" mass="17412">MSSARLAAYLRGGVAPGGKITHVGARDATLPMRSMPITLPGTVFFAGESRVWGGGRAYYDPTIPGSTPARAYLITAEQFDDVRAQEPPVYDRILELGVHDGIRMLTFSSELGRSSAALNPPSQPYLETIATGIREAHGWDTATIQHYFDGVTKACSGGEELR</sequence>
<dbReference type="Gene3D" id="3.10.490.10">
    <property type="entry name" value="Gamma-glutamyl cyclotransferase-like"/>
    <property type="match status" value="1"/>
</dbReference>
<evidence type="ECO:0000313" key="1">
    <source>
        <dbReference type="EMBL" id="KAA0024829.1"/>
    </source>
</evidence>
<keyword evidence="2" id="KW-1185">Reference proteome</keyword>
<accession>A0A5A7SHE0</accession>
<proteinExistence type="predicted"/>
<evidence type="ECO:0000313" key="2">
    <source>
        <dbReference type="Proteomes" id="UP000322244"/>
    </source>
</evidence>
<dbReference type="AlphaFoldDB" id="A0A5A7SHE0"/>
<dbReference type="EMBL" id="VLNY01000001">
    <property type="protein sequence ID" value="KAA0024829.1"/>
    <property type="molecule type" value="Genomic_DNA"/>
</dbReference>
<organism evidence="1 2">
    <name type="scientific">Antrihabitans cavernicola</name>
    <dbReference type="NCBI Taxonomy" id="2495913"/>
    <lineage>
        <taxon>Bacteria</taxon>
        <taxon>Bacillati</taxon>
        <taxon>Actinomycetota</taxon>
        <taxon>Actinomycetes</taxon>
        <taxon>Mycobacteriales</taxon>
        <taxon>Nocardiaceae</taxon>
        <taxon>Antrihabitans</taxon>
    </lineage>
</organism>
<comment type="caution">
    <text evidence="1">The sequence shown here is derived from an EMBL/GenBank/DDBJ whole genome shotgun (WGS) entry which is preliminary data.</text>
</comment>
<dbReference type="Proteomes" id="UP000322244">
    <property type="component" value="Unassembled WGS sequence"/>
</dbReference>
<dbReference type="OrthoDB" id="3470041at2"/>
<gene>
    <name evidence="1" type="ORF">FOY51_02550</name>
</gene>
<protein>
    <submittedName>
        <fullName evidence="1">Uncharacterized protein</fullName>
    </submittedName>
</protein>